<dbReference type="Pfam" id="PF13485">
    <property type="entry name" value="Peptidase_MA_2"/>
    <property type="match status" value="1"/>
</dbReference>
<dbReference type="AlphaFoldDB" id="A0A1F7WLW0"/>
<reference evidence="4 5" key="1">
    <citation type="journal article" date="2016" name="Nat. Commun.">
        <title>Thousands of microbial genomes shed light on interconnected biogeochemical processes in an aquifer system.</title>
        <authorList>
            <person name="Anantharaman K."/>
            <person name="Brown C.T."/>
            <person name="Hug L.A."/>
            <person name="Sharon I."/>
            <person name="Castelle C.J."/>
            <person name="Probst A.J."/>
            <person name="Thomas B.C."/>
            <person name="Singh A."/>
            <person name="Wilkins M.J."/>
            <person name="Karaoz U."/>
            <person name="Brodie E.L."/>
            <person name="Williams K.H."/>
            <person name="Hubbard S.S."/>
            <person name="Banfield J.F."/>
        </authorList>
    </citation>
    <scope>NUCLEOTIDE SEQUENCE [LARGE SCALE GENOMIC DNA]</scope>
</reference>
<evidence type="ECO:0000259" key="3">
    <source>
        <dbReference type="Pfam" id="PF13485"/>
    </source>
</evidence>
<feature type="repeat" description="TPR" evidence="1">
    <location>
        <begin position="175"/>
        <end position="208"/>
    </location>
</feature>
<protein>
    <recommendedName>
        <fullName evidence="3">Peptidase MA-like domain-containing protein</fullName>
    </recommendedName>
</protein>
<dbReference type="InterPro" id="IPR011990">
    <property type="entry name" value="TPR-like_helical_dom_sf"/>
</dbReference>
<dbReference type="Proteomes" id="UP000178735">
    <property type="component" value="Unassembled WGS sequence"/>
</dbReference>
<feature type="signal peptide" evidence="2">
    <location>
        <begin position="1"/>
        <end position="18"/>
    </location>
</feature>
<dbReference type="SMART" id="SM00028">
    <property type="entry name" value="TPR"/>
    <property type="match status" value="2"/>
</dbReference>
<name>A0A1F7WLW0_9BACT</name>
<keyword evidence="2" id="KW-0732">Signal</keyword>
<dbReference type="Gene3D" id="1.25.40.10">
    <property type="entry name" value="Tetratricopeptide repeat domain"/>
    <property type="match status" value="2"/>
</dbReference>
<dbReference type="EMBL" id="MGFH01000156">
    <property type="protein sequence ID" value="OGM03823.1"/>
    <property type="molecule type" value="Genomic_DNA"/>
</dbReference>
<sequence length="456" mass="51030">MATLAVFYLIMPSGTAVAQSGGEASDRAGAVSLNEEALKLVAARDYEAAVTKFEEAAAMDPSNKTIKNNLALTINSYAVAVSKSDPRLAEELYQKGSDLEDAPYNIFMNYGVFLSNNARYEEAGNILDKALNAGKFEKNDELNIRVNLGMVYFKRGFFDEAIVVLDPAAENFKSAEAYYLKGRICYTQGKFDEAVENLEAAVKYGKSGEYGKAASELLAKVKKESKVESNFQSQSLYHFKIQFDGEKRNDVKVDKVSQFLEEAYNEVGSYFNHYPEAPTQVIIYSKSQFKQASDSPVWVAGLYDGKIRLPLNDILTSADELKRLILHEYTHAVIFNLTRGYCPVWLNEGFAQTLEGEGLSEKQIANLKKQISRKQIFDMKSLEGSFMGISPESSVVLAYDQSLSFTAFLIEKIGQSQLVDILPEFSQGKSMSQIFTENFYSSYEKYQTDWLENLAK</sequence>
<evidence type="ECO:0000256" key="1">
    <source>
        <dbReference type="PROSITE-ProRule" id="PRU00339"/>
    </source>
</evidence>
<dbReference type="InterPro" id="IPR019734">
    <property type="entry name" value="TPR_rpt"/>
</dbReference>
<organism evidence="4 5">
    <name type="scientific">Candidatus Wallbacteria bacterium GWC2_49_35</name>
    <dbReference type="NCBI Taxonomy" id="1817813"/>
    <lineage>
        <taxon>Bacteria</taxon>
        <taxon>Candidatus Walliibacteriota</taxon>
    </lineage>
</organism>
<gene>
    <name evidence="4" type="ORF">A2008_08575</name>
</gene>
<feature type="repeat" description="TPR" evidence="1">
    <location>
        <begin position="30"/>
        <end position="63"/>
    </location>
</feature>
<keyword evidence="1" id="KW-0802">TPR repeat</keyword>
<dbReference type="SUPFAM" id="SSF48452">
    <property type="entry name" value="TPR-like"/>
    <property type="match status" value="1"/>
</dbReference>
<feature type="domain" description="Peptidase MA-like" evidence="3">
    <location>
        <begin position="320"/>
        <end position="451"/>
    </location>
</feature>
<evidence type="ECO:0000313" key="4">
    <source>
        <dbReference type="EMBL" id="OGM03823.1"/>
    </source>
</evidence>
<dbReference type="Pfam" id="PF13432">
    <property type="entry name" value="TPR_16"/>
    <property type="match status" value="1"/>
</dbReference>
<dbReference type="STRING" id="1817813.A2008_08575"/>
<accession>A0A1F7WLW0</accession>
<comment type="caution">
    <text evidence="4">The sequence shown here is derived from an EMBL/GenBank/DDBJ whole genome shotgun (WGS) entry which is preliminary data.</text>
</comment>
<dbReference type="InterPro" id="IPR039568">
    <property type="entry name" value="Peptidase_MA-like_dom"/>
</dbReference>
<proteinExistence type="predicted"/>
<dbReference type="PROSITE" id="PS50005">
    <property type="entry name" value="TPR"/>
    <property type="match status" value="2"/>
</dbReference>
<evidence type="ECO:0000256" key="2">
    <source>
        <dbReference type="SAM" id="SignalP"/>
    </source>
</evidence>
<evidence type="ECO:0000313" key="5">
    <source>
        <dbReference type="Proteomes" id="UP000178735"/>
    </source>
</evidence>
<feature type="chain" id="PRO_5009533492" description="Peptidase MA-like domain-containing protein" evidence="2">
    <location>
        <begin position="19"/>
        <end position="456"/>
    </location>
</feature>
<dbReference type="Pfam" id="PF12895">
    <property type="entry name" value="ANAPC3"/>
    <property type="match status" value="1"/>
</dbReference>